<accession>A0ABD2JPG0</accession>
<evidence type="ECO:0000256" key="3">
    <source>
        <dbReference type="PROSITE-ProRule" id="PRU00810"/>
    </source>
</evidence>
<dbReference type="GO" id="GO:0005634">
    <property type="term" value="C:nucleus"/>
    <property type="evidence" value="ECO:0007669"/>
    <property type="project" value="UniProtKB-SubCell"/>
</dbReference>
<sequence length="211" mass="24374">MNIVFFLISLASILLIGKTARLPSNKKGNDANKSDFASTSNSVDQTQNKHIKTTDDAWNFLKIVKQRFVDNPSVFNEFLSVMRSFKDEKVDSAELYQRVAQLFTNETDLMRAFESFMPGGPDYEIPKVDQTQEDAVRFVKRVKERFASEPDLYNQFLHHLKDYKTKKATLDEVYLKVSRLFEKEKDLLNAFASFILLNISDKDVLAKLNIK</sequence>
<evidence type="ECO:0000313" key="7">
    <source>
        <dbReference type="Proteomes" id="UP001620645"/>
    </source>
</evidence>
<dbReference type="InterPro" id="IPR003822">
    <property type="entry name" value="PAH"/>
</dbReference>
<dbReference type="EMBL" id="JBICCN010000118">
    <property type="protein sequence ID" value="KAL3092501.1"/>
    <property type="molecule type" value="Genomic_DNA"/>
</dbReference>
<comment type="subcellular location">
    <subcellularLocation>
        <location evidence="1 3">Nucleus</location>
    </subcellularLocation>
</comment>
<evidence type="ECO:0000256" key="5">
    <source>
        <dbReference type="SAM" id="SignalP"/>
    </source>
</evidence>
<dbReference type="Pfam" id="PF02671">
    <property type="entry name" value="PAH"/>
    <property type="match status" value="2"/>
</dbReference>
<dbReference type="PANTHER" id="PTHR12346">
    <property type="entry name" value="SIN3B-RELATED"/>
    <property type="match status" value="1"/>
</dbReference>
<dbReference type="SUPFAM" id="SSF47762">
    <property type="entry name" value="PAH2 domain"/>
    <property type="match status" value="2"/>
</dbReference>
<evidence type="ECO:0000313" key="6">
    <source>
        <dbReference type="EMBL" id="KAL3092501.1"/>
    </source>
</evidence>
<name>A0ABD2JPG0_HETSC</name>
<dbReference type="Proteomes" id="UP001620645">
    <property type="component" value="Unassembled WGS sequence"/>
</dbReference>
<dbReference type="Gene3D" id="1.20.1160.11">
    <property type="entry name" value="Paired amphipathic helix"/>
    <property type="match status" value="2"/>
</dbReference>
<comment type="caution">
    <text evidence="6">The sequence shown here is derived from an EMBL/GenBank/DDBJ whole genome shotgun (WGS) entry which is preliminary data.</text>
</comment>
<feature type="chain" id="PRO_5044872041" evidence="5">
    <location>
        <begin position="22"/>
        <end position="211"/>
    </location>
</feature>
<feature type="signal peptide" evidence="5">
    <location>
        <begin position="1"/>
        <end position="21"/>
    </location>
</feature>
<evidence type="ECO:0000256" key="2">
    <source>
        <dbReference type="ARBA" id="ARBA00023242"/>
    </source>
</evidence>
<proteinExistence type="predicted"/>
<keyword evidence="2 3" id="KW-0539">Nucleus</keyword>
<protein>
    <submittedName>
        <fullName evidence="6">Uncharacterized protein</fullName>
    </submittedName>
</protein>
<evidence type="ECO:0000256" key="4">
    <source>
        <dbReference type="SAM" id="MobiDB-lite"/>
    </source>
</evidence>
<feature type="compositionally biased region" description="Polar residues" evidence="4">
    <location>
        <begin position="35"/>
        <end position="48"/>
    </location>
</feature>
<gene>
    <name evidence="6" type="ORF">niasHS_007710</name>
</gene>
<keyword evidence="5" id="KW-0732">Signal</keyword>
<evidence type="ECO:0000256" key="1">
    <source>
        <dbReference type="ARBA" id="ARBA00004123"/>
    </source>
</evidence>
<organism evidence="6 7">
    <name type="scientific">Heterodera schachtii</name>
    <name type="common">Sugarbeet cyst nematode worm</name>
    <name type="synonym">Tylenchus schachtii</name>
    <dbReference type="NCBI Taxonomy" id="97005"/>
    <lineage>
        <taxon>Eukaryota</taxon>
        <taxon>Metazoa</taxon>
        <taxon>Ecdysozoa</taxon>
        <taxon>Nematoda</taxon>
        <taxon>Chromadorea</taxon>
        <taxon>Rhabditida</taxon>
        <taxon>Tylenchina</taxon>
        <taxon>Tylenchomorpha</taxon>
        <taxon>Tylenchoidea</taxon>
        <taxon>Heteroderidae</taxon>
        <taxon>Heteroderinae</taxon>
        <taxon>Heterodera</taxon>
    </lineage>
</organism>
<dbReference type="InterPro" id="IPR039774">
    <property type="entry name" value="Sin3-like"/>
</dbReference>
<feature type="region of interest" description="Disordered" evidence="4">
    <location>
        <begin position="27"/>
        <end position="48"/>
    </location>
</feature>
<reference evidence="6 7" key="1">
    <citation type="submission" date="2024-10" db="EMBL/GenBank/DDBJ databases">
        <authorList>
            <person name="Kim D."/>
        </authorList>
    </citation>
    <scope>NUCLEOTIDE SEQUENCE [LARGE SCALE GENOMIC DNA]</scope>
    <source>
        <strain evidence="6">Taebaek</strain>
    </source>
</reference>
<dbReference type="PROSITE" id="PS51477">
    <property type="entry name" value="PAH"/>
    <property type="match status" value="2"/>
</dbReference>
<dbReference type="AlphaFoldDB" id="A0ABD2JPG0"/>
<keyword evidence="7" id="KW-1185">Reference proteome</keyword>
<dbReference type="InterPro" id="IPR036600">
    <property type="entry name" value="PAH_sf"/>
</dbReference>